<dbReference type="Pfam" id="PF00114">
    <property type="entry name" value="Pilin"/>
    <property type="match status" value="1"/>
</dbReference>
<dbReference type="RefSeq" id="WP_246403680.1">
    <property type="nucleotide sequence ID" value="NZ_JACHXR010000001.1"/>
</dbReference>
<dbReference type="Pfam" id="PF07963">
    <property type="entry name" value="N_methyl"/>
    <property type="match status" value="1"/>
</dbReference>
<dbReference type="SUPFAM" id="SSF54523">
    <property type="entry name" value="Pili subunits"/>
    <property type="match status" value="1"/>
</dbReference>
<gene>
    <name evidence="5" type="ORF">FHR97_000547</name>
</gene>
<reference evidence="5 6" key="1">
    <citation type="submission" date="2020-08" db="EMBL/GenBank/DDBJ databases">
        <title>Genomic Encyclopedia of Type Strains, Phase III (KMG-III): the genomes of soil and plant-associated and newly described type strains.</title>
        <authorList>
            <person name="Whitman W."/>
        </authorList>
    </citation>
    <scope>NUCLEOTIDE SEQUENCE [LARGE SCALE GENOMIC DNA]</scope>
    <source>
        <strain evidence="5 6">CECT 7744</strain>
    </source>
</reference>
<dbReference type="PROSITE" id="PS00409">
    <property type="entry name" value="PROKAR_NTER_METHYL"/>
    <property type="match status" value="1"/>
</dbReference>
<dbReference type="GO" id="GO:0009289">
    <property type="term" value="C:pilus"/>
    <property type="evidence" value="ECO:0007669"/>
    <property type="project" value="InterPro"/>
</dbReference>
<dbReference type="NCBIfam" id="TIGR02532">
    <property type="entry name" value="IV_pilin_GFxxxE"/>
    <property type="match status" value="1"/>
</dbReference>
<dbReference type="Proteomes" id="UP000518892">
    <property type="component" value="Unassembled WGS sequence"/>
</dbReference>
<keyword evidence="2" id="KW-0488">Methylation</keyword>
<keyword evidence="4" id="KW-1133">Transmembrane helix</keyword>
<dbReference type="InterPro" id="IPR012902">
    <property type="entry name" value="N_methyl_site"/>
</dbReference>
<evidence type="ECO:0000256" key="3">
    <source>
        <dbReference type="RuleBase" id="RU000389"/>
    </source>
</evidence>
<sequence>MKKQGMKHYVKAGQGGFTLIELMIVIAIIGILAAIALPRYLDYTNRAKASEVVLAASSARTCVTELNQSDYANATYTSCSTTDGTQYVSSVNVTAAGVITANGDIDEDATDDTTVTLTPDVTSLDGTTTSNDATNGYIDGWACTGTPTAWMPGSCR</sequence>
<evidence type="ECO:0000313" key="6">
    <source>
        <dbReference type="Proteomes" id="UP000518892"/>
    </source>
</evidence>
<name>A0A7W5ERJ1_9GAMM</name>
<dbReference type="EMBL" id="JACHXR010000001">
    <property type="protein sequence ID" value="MBB3229732.1"/>
    <property type="molecule type" value="Genomic_DNA"/>
</dbReference>
<evidence type="ECO:0000256" key="2">
    <source>
        <dbReference type="ARBA" id="ARBA00022481"/>
    </source>
</evidence>
<accession>A0A7W5ERJ1</accession>
<keyword evidence="3" id="KW-0281">Fimbrium</keyword>
<dbReference type="AlphaFoldDB" id="A0A7W5ERJ1"/>
<keyword evidence="6" id="KW-1185">Reference proteome</keyword>
<feature type="transmembrane region" description="Helical" evidence="4">
    <location>
        <begin position="20"/>
        <end position="41"/>
    </location>
</feature>
<dbReference type="Gene3D" id="3.30.700.10">
    <property type="entry name" value="Glycoprotein, Type 4 Pilin"/>
    <property type="match status" value="1"/>
</dbReference>
<dbReference type="InterPro" id="IPR045584">
    <property type="entry name" value="Pilin-like"/>
</dbReference>
<keyword evidence="4" id="KW-0812">Transmembrane</keyword>
<comment type="similarity">
    <text evidence="1 3">Belongs to the N-Me-Phe pilin family.</text>
</comment>
<evidence type="ECO:0000256" key="1">
    <source>
        <dbReference type="ARBA" id="ARBA00005233"/>
    </source>
</evidence>
<proteinExistence type="inferred from homology"/>
<dbReference type="GO" id="GO:0007155">
    <property type="term" value="P:cell adhesion"/>
    <property type="evidence" value="ECO:0007669"/>
    <property type="project" value="InterPro"/>
</dbReference>
<protein>
    <submittedName>
        <fullName evidence="5">Type IV pilus assembly protein PilA</fullName>
    </submittedName>
</protein>
<dbReference type="PANTHER" id="PTHR30093:SF34">
    <property type="entry name" value="PREPILIN PEPTIDASE-DEPENDENT PROTEIN D"/>
    <property type="match status" value="1"/>
</dbReference>
<organism evidence="5 6">
    <name type="scientific">Halomonas stenophila</name>
    <dbReference type="NCBI Taxonomy" id="795312"/>
    <lineage>
        <taxon>Bacteria</taxon>
        <taxon>Pseudomonadati</taxon>
        <taxon>Pseudomonadota</taxon>
        <taxon>Gammaproteobacteria</taxon>
        <taxon>Oceanospirillales</taxon>
        <taxon>Halomonadaceae</taxon>
        <taxon>Halomonas</taxon>
    </lineage>
</organism>
<keyword evidence="4" id="KW-0472">Membrane</keyword>
<comment type="caution">
    <text evidence="5">The sequence shown here is derived from an EMBL/GenBank/DDBJ whole genome shotgun (WGS) entry which is preliminary data.</text>
</comment>
<dbReference type="PANTHER" id="PTHR30093">
    <property type="entry name" value="GENERAL SECRETION PATHWAY PROTEIN G"/>
    <property type="match status" value="1"/>
</dbReference>
<evidence type="ECO:0000256" key="4">
    <source>
        <dbReference type="SAM" id="Phobius"/>
    </source>
</evidence>
<evidence type="ECO:0000313" key="5">
    <source>
        <dbReference type="EMBL" id="MBB3229732.1"/>
    </source>
</evidence>
<dbReference type="InterPro" id="IPR001082">
    <property type="entry name" value="Pilin"/>
</dbReference>